<comment type="caution">
    <text evidence="1">The sequence shown here is derived from an EMBL/GenBank/DDBJ whole genome shotgun (WGS) entry which is preliminary data.</text>
</comment>
<dbReference type="AlphaFoldDB" id="A0A327KVP1"/>
<reference evidence="1 2" key="1">
    <citation type="submission" date="2017-07" db="EMBL/GenBank/DDBJ databases">
        <title>Draft Genome Sequences of Select Purple Nonsulfur Bacteria.</title>
        <authorList>
            <person name="Lasarre B."/>
            <person name="Mckinlay J.B."/>
        </authorList>
    </citation>
    <scope>NUCLEOTIDE SEQUENCE [LARGE SCALE GENOMIC DNA]</scope>
    <source>
        <strain evidence="1 2">DSM 11907</strain>
    </source>
</reference>
<protein>
    <submittedName>
        <fullName evidence="1">Uncharacterized protein</fullName>
    </submittedName>
</protein>
<dbReference type="EMBL" id="NPEU01000002">
    <property type="protein sequence ID" value="RAI42277.1"/>
    <property type="molecule type" value="Genomic_DNA"/>
</dbReference>
<name>A0A327KVP1_9BRAD</name>
<evidence type="ECO:0000313" key="1">
    <source>
        <dbReference type="EMBL" id="RAI42277.1"/>
    </source>
</evidence>
<keyword evidence="2" id="KW-1185">Reference proteome</keyword>
<proteinExistence type="predicted"/>
<gene>
    <name evidence="1" type="ORF">CH338_00565</name>
</gene>
<sequence length="72" mass="7920">MGCGIGRIQHAGVLLELPPQRRACELEDELPAARRIIGLGDHPFEKCGEIHHVARARTLHPVTSISYADARL</sequence>
<organism evidence="1 2">
    <name type="scientific">Rhodoplanes elegans</name>
    <dbReference type="NCBI Taxonomy" id="29408"/>
    <lineage>
        <taxon>Bacteria</taxon>
        <taxon>Pseudomonadati</taxon>
        <taxon>Pseudomonadota</taxon>
        <taxon>Alphaproteobacteria</taxon>
        <taxon>Hyphomicrobiales</taxon>
        <taxon>Nitrobacteraceae</taxon>
        <taxon>Rhodoplanes</taxon>
    </lineage>
</organism>
<evidence type="ECO:0000313" key="2">
    <source>
        <dbReference type="Proteomes" id="UP000248863"/>
    </source>
</evidence>
<dbReference type="Proteomes" id="UP000248863">
    <property type="component" value="Unassembled WGS sequence"/>
</dbReference>
<accession>A0A327KVP1</accession>